<dbReference type="EMBL" id="JAMRYM010000055">
    <property type="protein sequence ID" value="MCM6763233.1"/>
    <property type="molecule type" value="Genomic_DNA"/>
</dbReference>
<accession>A0A9X2E0M4</accession>
<keyword evidence="4" id="KW-1185">Reference proteome</keyword>
<sequence length="136" mass="13992">MSFDADDPYPDPPPRVPRPGEREPARLASRIEAVLLLVLLVGLGAGLSFLVLILQMGMDACGGSPGGCDFALLTVTTWIVPAVVGLFAVLTLVAVVRRPTTSRQGWMVPVLGMAAAVAAFLLAGVLVAVALQGVSG</sequence>
<gene>
    <name evidence="3" type="ORF">NB037_12475</name>
</gene>
<feature type="transmembrane region" description="Helical" evidence="2">
    <location>
        <begin position="108"/>
        <end position="131"/>
    </location>
</feature>
<feature type="transmembrane region" description="Helical" evidence="2">
    <location>
        <begin position="70"/>
        <end position="96"/>
    </location>
</feature>
<evidence type="ECO:0000313" key="3">
    <source>
        <dbReference type="EMBL" id="MCM6763233.1"/>
    </source>
</evidence>
<organism evidence="3 4">
    <name type="scientific">Rathayibacter rubneri</name>
    <dbReference type="NCBI Taxonomy" id="2950106"/>
    <lineage>
        <taxon>Bacteria</taxon>
        <taxon>Bacillati</taxon>
        <taxon>Actinomycetota</taxon>
        <taxon>Actinomycetes</taxon>
        <taxon>Micrococcales</taxon>
        <taxon>Microbacteriaceae</taxon>
        <taxon>Rathayibacter</taxon>
    </lineage>
</organism>
<reference evidence="3" key="1">
    <citation type="submission" date="2022-06" db="EMBL/GenBank/DDBJ databases">
        <title>Whole genome shotgun sequencing (WGS) of Rathayibacter sp. ZW T2_19, isolated from stored onions (Allium cepa).</title>
        <authorList>
            <person name="Stoll D.A."/>
            <person name="Huch M."/>
        </authorList>
    </citation>
    <scope>NUCLEOTIDE SEQUENCE</scope>
    <source>
        <strain evidence="3">ZW T2_19</strain>
    </source>
</reference>
<comment type="caution">
    <text evidence="3">The sequence shown here is derived from an EMBL/GenBank/DDBJ whole genome shotgun (WGS) entry which is preliminary data.</text>
</comment>
<evidence type="ECO:0000256" key="2">
    <source>
        <dbReference type="SAM" id="Phobius"/>
    </source>
</evidence>
<keyword evidence="2" id="KW-1133">Transmembrane helix</keyword>
<name>A0A9X2E0M4_9MICO</name>
<protein>
    <submittedName>
        <fullName evidence="3">Uncharacterized protein</fullName>
    </submittedName>
</protein>
<dbReference type="RefSeq" id="WP_251946215.1">
    <property type="nucleotide sequence ID" value="NZ_JAMRYM010000055.1"/>
</dbReference>
<feature type="region of interest" description="Disordered" evidence="1">
    <location>
        <begin position="1"/>
        <end position="22"/>
    </location>
</feature>
<feature type="transmembrane region" description="Helical" evidence="2">
    <location>
        <begin position="34"/>
        <end position="58"/>
    </location>
</feature>
<proteinExistence type="predicted"/>
<evidence type="ECO:0000313" key="4">
    <source>
        <dbReference type="Proteomes" id="UP001155240"/>
    </source>
</evidence>
<evidence type="ECO:0000256" key="1">
    <source>
        <dbReference type="SAM" id="MobiDB-lite"/>
    </source>
</evidence>
<keyword evidence="2" id="KW-0812">Transmembrane</keyword>
<keyword evidence="2" id="KW-0472">Membrane</keyword>
<dbReference type="AlphaFoldDB" id="A0A9X2E0M4"/>
<dbReference type="Proteomes" id="UP001155240">
    <property type="component" value="Unassembled WGS sequence"/>
</dbReference>